<sequence>MDPTLADRERLMITTLSTIKRQDIVIAKEYDSTSDKPKKIVKRVIGLPGDTITYHNDVLTVNGKVVKEPYLADYQAQFKKDKLQSTYQYDAFFQRLARQSTAFTTSATGEANFTVKVPEGQYYLMGDDRIVSQDSRRVGAFPKKDIIGEAKVRFWPLNRIGGV</sequence>
<dbReference type="InterPro" id="IPR019757">
    <property type="entry name" value="Pept_S26A_signal_pept_1_Lys-AS"/>
</dbReference>
<organism evidence="8 9">
    <name type="scientific">Pseudolactococcus plantarum</name>
    <dbReference type="NCBI Taxonomy" id="1365"/>
    <lineage>
        <taxon>Bacteria</taxon>
        <taxon>Bacillati</taxon>
        <taxon>Bacillota</taxon>
        <taxon>Bacilli</taxon>
        <taxon>Lactobacillales</taxon>
        <taxon>Streptococcaceae</taxon>
        <taxon>Pseudolactococcus</taxon>
    </lineage>
</organism>
<dbReference type="CDD" id="cd06530">
    <property type="entry name" value="S26_SPase_I"/>
    <property type="match status" value="1"/>
</dbReference>
<comment type="subcellular location">
    <subcellularLocation>
        <location evidence="2">Cell membrane</location>
        <topology evidence="2">Single-pass type II membrane protein</topology>
    </subcellularLocation>
    <subcellularLocation>
        <location evidence="6">Membrane</location>
        <topology evidence="6">Single-pass type II membrane protein</topology>
    </subcellularLocation>
</comment>
<dbReference type="STRING" id="1348632.GCA_001591745_01753"/>
<keyword evidence="5 6" id="KW-0378">Hydrolase</keyword>
<dbReference type="InterPro" id="IPR019533">
    <property type="entry name" value="Peptidase_S26"/>
</dbReference>
<evidence type="ECO:0000256" key="3">
    <source>
        <dbReference type="ARBA" id="ARBA00009370"/>
    </source>
</evidence>
<dbReference type="SUPFAM" id="SSF51306">
    <property type="entry name" value="LexA/Signal peptidase"/>
    <property type="match status" value="1"/>
</dbReference>
<dbReference type="InterPro" id="IPR000223">
    <property type="entry name" value="Pept_S26A_signal_pept_1"/>
</dbReference>
<evidence type="ECO:0000313" key="9">
    <source>
        <dbReference type="Proteomes" id="UP000242246"/>
    </source>
</evidence>
<dbReference type="PROSITE" id="PS00760">
    <property type="entry name" value="SPASE_I_2"/>
    <property type="match status" value="1"/>
</dbReference>
<dbReference type="PANTHER" id="PTHR43390">
    <property type="entry name" value="SIGNAL PEPTIDASE I"/>
    <property type="match status" value="1"/>
</dbReference>
<dbReference type="PRINTS" id="PR00727">
    <property type="entry name" value="LEADERPTASE"/>
</dbReference>
<dbReference type="Gene3D" id="2.10.109.10">
    <property type="entry name" value="Umud Fragment, subunit A"/>
    <property type="match status" value="1"/>
</dbReference>
<keyword evidence="6" id="KW-0645">Protease</keyword>
<evidence type="ECO:0000256" key="2">
    <source>
        <dbReference type="ARBA" id="ARBA00004401"/>
    </source>
</evidence>
<accession>A0A2A5RW36</accession>
<evidence type="ECO:0000256" key="1">
    <source>
        <dbReference type="ARBA" id="ARBA00000677"/>
    </source>
</evidence>
<dbReference type="AlphaFoldDB" id="A0A2A5RW36"/>
<dbReference type="InterPro" id="IPR036286">
    <property type="entry name" value="LexA/Signal_pep-like_sf"/>
</dbReference>
<comment type="caution">
    <text evidence="8">The sequence shown here is derived from an EMBL/GenBank/DDBJ whole genome shotgun (WGS) entry which is preliminary data.</text>
</comment>
<dbReference type="Proteomes" id="UP000242246">
    <property type="component" value="Unassembled WGS sequence"/>
</dbReference>
<keyword evidence="9" id="KW-1185">Reference proteome</keyword>
<proteinExistence type="inferred from homology"/>
<dbReference type="PANTHER" id="PTHR43390:SF1">
    <property type="entry name" value="CHLOROPLAST PROCESSING PEPTIDASE"/>
    <property type="match status" value="1"/>
</dbReference>
<gene>
    <name evidence="8" type="ORF">RU87_GL000571</name>
</gene>
<comment type="catalytic activity">
    <reaction evidence="1 6">
        <text>Cleavage of hydrophobic, N-terminal signal or leader sequences from secreted and periplasmic proteins.</text>
        <dbReference type="EC" id="3.4.21.89"/>
    </reaction>
</comment>
<evidence type="ECO:0000256" key="5">
    <source>
        <dbReference type="ARBA" id="ARBA00022801"/>
    </source>
</evidence>
<evidence type="ECO:0000256" key="6">
    <source>
        <dbReference type="RuleBase" id="RU362042"/>
    </source>
</evidence>
<dbReference type="EMBL" id="JXJX01000015">
    <property type="protein sequence ID" value="PCS05388.1"/>
    <property type="molecule type" value="Genomic_DNA"/>
</dbReference>
<dbReference type="Pfam" id="PF10502">
    <property type="entry name" value="Peptidase_S26"/>
    <property type="match status" value="1"/>
</dbReference>
<reference evidence="8 9" key="1">
    <citation type="submission" date="2014-12" db="EMBL/GenBank/DDBJ databases">
        <title>Draft genome sequences of 10 type strains of Lactococcus.</title>
        <authorList>
            <person name="Sun Z."/>
            <person name="Zhong Z."/>
            <person name="Liu W."/>
            <person name="Zhang W."/>
            <person name="Zhang H."/>
        </authorList>
    </citation>
    <scope>NUCLEOTIDE SEQUENCE [LARGE SCALE GENOMIC DNA]</scope>
    <source>
        <strain evidence="8 9">DSM 20686</strain>
    </source>
</reference>
<dbReference type="GO" id="GO:0004252">
    <property type="term" value="F:serine-type endopeptidase activity"/>
    <property type="evidence" value="ECO:0007669"/>
    <property type="project" value="InterPro"/>
</dbReference>
<comment type="similarity">
    <text evidence="3 6">Belongs to the peptidase S26 family.</text>
</comment>
<dbReference type="NCBIfam" id="TIGR02227">
    <property type="entry name" value="sigpep_I_bact"/>
    <property type="match status" value="1"/>
</dbReference>
<name>A0A2A5RW36_9LACT</name>
<dbReference type="EC" id="3.4.21.89" evidence="4 6"/>
<dbReference type="GO" id="GO:0009003">
    <property type="term" value="F:signal peptidase activity"/>
    <property type="evidence" value="ECO:0007669"/>
    <property type="project" value="UniProtKB-EC"/>
</dbReference>
<evidence type="ECO:0000313" key="8">
    <source>
        <dbReference type="EMBL" id="PCS05388.1"/>
    </source>
</evidence>
<dbReference type="GO" id="GO:0005886">
    <property type="term" value="C:plasma membrane"/>
    <property type="evidence" value="ECO:0007669"/>
    <property type="project" value="UniProtKB-SubCell"/>
</dbReference>
<feature type="domain" description="Peptidase S26" evidence="7">
    <location>
        <begin position="1"/>
        <end position="155"/>
    </location>
</feature>
<protein>
    <recommendedName>
        <fullName evidence="4 6">Signal peptidase I</fullName>
        <ecNumber evidence="4 6">3.4.21.89</ecNumber>
    </recommendedName>
</protein>
<evidence type="ECO:0000259" key="7">
    <source>
        <dbReference type="Pfam" id="PF10502"/>
    </source>
</evidence>
<evidence type="ECO:0000256" key="4">
    <source>
        <dbReference type="ARBA" id="ARBA00013208"/>
    </source>
</evidence>
<dbReference type="GO" id="GO:0006465">
    <property type="term" value="P:signal peptide processing"/>
    <property type="evidence" value="ECO:0007669"/>
    <property type="project" value="InterPro"/>
</dbReference>